<feature type="compositionally biased region" description="Polar residues" evidence="3">
    <location>
        <begin position="213"/>
        <end position="230"/>
    </location>
</feature>
<evidence type="ECO:0000256" key="3">
    <source>
        <dbReference type="SAM" id="MobiDB-lite"/>
    </source>
</evidence>
<feature type="region of interest" description="Disordered" evidence="3">
    <location>
        <begin position="1103"/>
        <end position="1122"/>
    </location>
</feature>
<keyword evidence="1" id="KW-0677">Repeat</keyword>
<feature type="region of interest" description="Disordered" evidence="3">
    <location>
        <begin position="1331"/>
        <end position="1373"/>
    </location>
</feature>
<feature type="compositionally biased region" description="Low complexity" evidence="3">
    <location>
        <begin position="350"/>
        <end position="365"/>
    </location>
</feature>
<dbReference type="PROSITE" id="PS50077">
    <property type="entry name" value="HEAT_REPEAT"/>
    <property type="match status" value="4"/>
</dbReference>
<feature type="compositionally biased region" description="Polar residues" evidence="3">
    <location>
        <begin position="1262"/>
        <end position="1271"/>
    </location>
</feature>
<feature type="compositionally biased region" description="Polar residues" evidence="3">
    <location>
        <begin position="1948"/>
        <end position="1960"/>
    </location>
</feature>
<feature type="compositionally biased region" description="Basic and acidic residues" evidence="3">
    <location>
        <begin position="481"/>
        <end position="494"/>
    </location>
</feature>
<feature type="compositionally biased region" description="Polar residues" evidence="3">
    <location>
        <begin position="243"/>
        <end position="254"/>
    </location>
</feature>
<feature type="compositionally biased region" description="Polar residues" evidence="3">
    <location>
        <begin position="262"/>
        <end position="278"/>
    </location>
</feature>
<dbReference type="GO" id="GO:0005737">
    <property type="term" value="C:cytoplasm"/>
    <property type="evidence" value="ECO:0007669"/>
    <property type="project" value="TreeGrafter"/>
</dbReference>
<feature type="compositionally biased region" description="Low complexity" evidence="3">
    <location>
        <begin position="574"/>
        <end position="593"/>
    </location>
</feature>
<dbReference type="Gene3D" id="1.25.10.10">
    <property type="entry name" value="Leucine-rich Repeat Variant"/>
    <property type="match status" value="1"/>
</dbReference>
<dbReference type="GO" id="GO:0019888">
    <property type="term" value="F:protein phosphatase regulator activity"/>
    <property type="evidence" value="ECO:0007669"/>
    <property type="project" value="TreeGrafter"/>
</dbReference>
<feature type="region of interest" description="Disordered" evidence="3">
    <location>
        <begin position="1232"/>
        <end position="1287"/>
    </location>
</feature>
<feature type="region of interest" description="Disordered" evidence="3">
    <location>
        <begin position="1947"/>
        <end position="1984"/>
    </location>
</feature>
<dbReference type="InterPro" id="IPR011989">
    <property type="entry name" value="ARM-like"/>
</dbReference>
<feature type="compositionally biased region" description="Low complexity" evidence="3">
    <location>
        <begin position="69"/>
        <end position="83"/>
    </location>
</feature>
<reference evidence="4" key="1">
    <citation type="submission" date="2014-08" db="EMBL/GenBank/DDBJ databases">
        <authorList>
            <person name="Sharma Rahul"/>
            <person name="Thines Marco"/>
        </authorList>
    </citation>
    <scope>NUCLEOTIDE SEQUENCE</scope>
</reference>
<feature type="compositionally biased region" description="Low complexity" evidence="3">
    <location>
        <begin position="817"/>
        <end position="826"/>
    </location>
</feature>
<feature type="compositionally biased region" description="Polar residues" evidence="3">
    <location>
        <begin position="541"/>
        <end position="555"/>
    </location>
</feature>
<organism evidence="4">
    <name type="scientific">Phaffia rhodozyma</name>
    <name type="common">Yeast</name>
    <name type="synonym">Xanthophyllomyces dendrorhous</name>
    <dbReference type="NCBI Taxonomy" id="264483"/>
    <lineage>
        <taxon>Eukaryota</taxon>
        <taxon>Fungi</taxon>
        <taxon>Dikarya</taxon>
        <taxon>Basidiomycota</taxon>
        <taxon>Agaricomycotina</taxon>
        <taxon>Tremellomycetes</taxon>
        <taxon>Cystofilobasidiales</taxon>
        <taxon>Mrakiaceae</taxon>
        <taxon>Phaffia</taxon>
    </lineage>
</organism>
<sequence length="1984" mass="214788">MPQSRPRRTSFSQSSGGSHGSGGSCAMGSEATPPHVSYNAYAQPPLYPVLPISYKDSETNQNAHTPTFSSSSPKSNSPISSPSFRALSPRRLSISNSPDGLYPLEPPLPPPGFQPPVAFNPAAQSYLQSSREGESSGSPSSEQSGTNREVVEPRLGSPSLTGPTSSNSSTLSQSQIRLAQAVSAARPIFRRASSGSSVSSTKSNRSSADKNSSHSSPNLKHSKPLQSDNDGSSGTGPSSSTGVQETSSTLSNSVHPPMSLRLPSTLQSLHNSRFNSDPSNVQSSHDSSLSDGVVSSKSAPVSTSASSLERLHSSISSPASFMPGTPRSNHDAWDSVWPAVSPYSIPHLPSKPSSSSSSVKNSPPNTLNGLSSPMHIALSPSTSFPPGFGSLTNRTPLSGHAHHRRTTSIGRVPSPGTSPLLGMSPSGSHSNPERPSSPAKRRNSLSPSDHYGTENRTLGSPPPLSLAGGSSTLLSGPEILPGKDKGKGKSREIHPYNGHLGLGLADVEADSSKEGGKDKIDSDTRSSDRSDRPLLLIEGRSVSNESNASQDSTETVRPVSSEYPINSPSEEDTTSSSPVSTRSLTSPESSSNPLTPPPPSSSLDPSQQTHSAPPLTHRRASSPSPLRSSPTVKSKTGPFAPFPVRASSPLYHSSMMSSAARSTSPMLENSALVHSSELKSPRPVRIELPLSDLVHRYEEGYFGEEEKENDNERPTEEKEAPPDGTPNDLESPSTQERLHEKEVLEGRNHLASARETVPILMEDNSEGFHSPTSLAPAEALSPVLASEKGVEEKEDDVEEKDERTKEKEEEVEDELDPTTTFTFSVPPTFSPPPSCTLSSAHVIKPRALSSSPPALSVTSFPFRGPLSPDLSPALSQQTPGSFFPPQPPFDPSIQPTDETNVDVIFPQSGLVGAPGPAQMGRDGYLAVSEDMDLEDEGLTTLERIFLLSKSEFAHHRIFISKVIGDWVEDVDPCETVEYVLPLLNSLGTDEDESVREALAPSLHKILWFFYSSCHLVADEEDPYFSEHQTADCAGESAVVVTSDGIDVVPKPTSEEVSTYSVLVSPSSLDSSSSEGQLQSNHSGPSTQSTLVSIESDATILSEGSASHPFGPDYDNNGKPNSDPVMKDRPTINVQTFTPLIGSLLMSQSSIVCDSAKAAIIGILARLRGKQLPTFDPWPERHITIGEEKTCYAQTGLHIHKAQELSQEEKSIIENELVQAIVIGMSRLDETQSPYDGDYDYYPDEDSHQSQHHSHHWSEKDNTGSSAELNSDVQEDGDSRQPIPETDYFPTYDHVWNYNSDDLIAGSPASLEAVPSNADSTESDLEENALGESAMSPGIESPMSRETYNYLHPNTRFDSPSAPPENHRSLSEEELYTEQGIEADASDTRYLDEMAIEASHGRLLSMNLIATVVQCGVLEGENEIYNSFVAEVLRVQNDESFSVRREAALAMGELLKVVSSEVATEYMLPLFNFFAADESPHVRQAACLALPALAKHLVPPAYRRSHCTELANAFFNDEIKEIQNTALEILGELIHAFCEQKENVPEELIAHFLGPPTDDDDTQSSMPKTLSLFSGGEGMLGYDEDRDYRPIVCSFNFPAVVLSVGVIGWPMIRDFYLKLTKNKQVQVRRSLAASLHDMAQILGNEITSVDLVPFFYRCLDDVPEVRERLWENLHEFLAALDRETSWPLIRKIGELLVQGRLGNWRVRERLMSFLPSMSDSMVRASQGSYLVVSLLREGLIDQVAAVREAAMQVVPSLYKVSRELDSADTLKALDDVLFSMIKNPAYRQRLTCLRCVSRFLDQKFDINLLRARVFSFLVLAKGDRVVDVRLSLAKLVARFTEADGMCPVLSEAPPELLDVAESLRNDESFDIREIMATVFRNSPPLRQPSTVASVIPNRPASAQASSSKSSLRTVDPGTSVSPDLDLPAVLESSETALQLENVPPLDSVQAISFEQSSNHNPLTAEPASGDPISSPPEADLSIPLT</sequence>
<feature type="compositionally biased region" description="Basic and acidic residues" evidence="3">
    <location>
        <begin position="710"/>
        <end position="721"/>
    </location>
</feature>
<evidence type="ECO:0000256" key="1">
    <source>
        <dbReference type="ARBA" id="ARBA00022737"/>
    </source>
</evidence>
<feature type="repeat" description="HEAT" evidence="2">
    <location>
        <begin position="1466"/>
        <end position="1504"/>
    </location>
</feature>
<feature type="compositionally biased region" description="Low complexity" evidence="3">
    <location>
        <begin position="621"/>
        <end position="630"/>
    </location>
</feature>
<feature type="region of interest" description="Disordered" evidence="3">
    <location>
        <begin position="346"/>
        <end position="826"/>
    </location>
</feature>
<feature type="compositionally biased region" description="Pro residues" evidence="3">
    <location>
        <begin position="104"/>
        <end position="114"/>
    </location>
</feature>
<feature type="compositionally biased region" description="Low complexity" evidence="3">
    <location>
        <begin position="1899"/>
        <end position="1909"/>
    </location>
</feature>
<feature type="compositionally biased region" description="Low complexity" evidence="3">
    <location>
        <begin position="135"/>
        <end position="145"/>
    </location>
</feature>
<dbReference type="InterPro" id="IPR021133">
    <property type="entry name" value="HEAT_type_2"/>
</dbReference>
<feature type="compositionally biased region" description="Basic and acidic residues" evidence="3">
    <location>
        <begin position="736"/>
        <end position="748"/>
    </location>
</feature>
<feature type="compositionally biased region" description="Low complexity" evidence="3">
    <location>
        <begin position="231"/>
        <end position="242"/>
    </location>
</feature>
<feature type="compositionally biased region" description="Polar residues" evidence="3">
    <location>
        <begin position="425"/>
        <end position="434"/>
    </location>
</feature>
<dbReference type="InterPro" id="IPR051023">
    <property type="entry name" value="PP2A_Regulatory_Subunit_A"/>
</dbReference>
<feature type="compositionally biased region" description="Low complexity" evidence="3">
    <location>
        <begin position="653"/>
        <end position="664"/>
    </location>
</feature>
<feature type="compositionally biased region" description="Polar residues" evidence="3">
    <location>
        <begin position="1074"/>
        <end position="1089"/>
    </location>
</feature>
<feature type="repeat" description="HEAT" evidence="2">
    <location>
        <begin position="1611"/>
        <end position="1647"/>
    </location>
</feature>
<feature type="region of interest" description="Disordered" evidence="3">
    <location>
        <begin position="1888"/>
        <end position="1925"/>
    </location>
</feature>
<name>A0A0F7SQ24_PHARH</name>
<dbReference type="PANTHER" id="PTHR10648">
    <property type="entry name" value="SERINE/THREONINE-PROTEIN PHOSPHATASE PP2A 65 KDA REGULATORY SUBUNIT"/>
    <property type="match status" value="1"/>
</dbReference>
<dbReference type="InterPro" id="IPR016024">
    <property type="entry name" value="ARM-type_fold"/>
</dbReference>
<evidence type="ECO:0000313" key="4">
    <source>
        <dbReference type="EMBL" id="CED82233.1"/>
    </source>
</evidence>
<dbReference type="PANTHER" id="PTHR10648:SF1">
    <property type="entry name" value="SERINE_THREONINE-PROTEIN PHOSPHATASE 4 REGULATORY SUBUNIT 1"/>
    <property type="match status" value="1"/>
</dbReference>
<feature type="repeat" description="HEAT" evidence="2">
    <location>
        <begin position="1427"/>
        <end position="1465"/>
    </location>
</feature>
<dbReference type="PROSITE" id="PS51257">
    <property type="entry name" value="PROKAR_LIPOPROTEIN"/>
    <property type="match status" value="1"/>
</dbReference>
<feature type="compositionally biased region" description="Low complexity" evidence="3">
    <location>
        <begin position="193"/>
        <end position="206"/>
    </location>
</feature>
<feature type="region of interest" description="Disordered" evidence="3">
    <location>
        <begin position="1"/>
        <end position="333"/>
    </location>
</feature>
<proteinExistence type="predicted"/>
<evidence type="ECO:0000256" key="2">
    <source>
        <dbReference type="PROSITE-ProRule" id="PRU00103"/>
    </source>
</evidence>
<feature type="compositionally biased region" description="Low complexity" evidence="3">
    <location>
        <begin position="279"/>
        <end position="317"/>
    </location>
</feature>
<feature type="compositionally biased region" description="Low complexity" evidence="3">
    <location>
        <begin position="465"/>
        <end position="477"/>
    </location>
</feature>
<feature type="compositionally biased region" description="Basic and acidic residues" evidence="3">
    <location>
        <begin position="510"/>
        <end position="532"/>
    </location>
</feature>
<feature type="compositionally biased region" description="Low complexity" evidence="3">
    <location>
        <begin position="155"/>
        <end position="175"/>
    </location>
</feature>
<feature type="compositionally biased region" description="Polar residues" evidence="3">
    <location>
        <begin position="59"/>
        <end position="68"/>
    </location>
</feature>
<feature type="region of interest" description="Disordered" evidence="3">
    <location>
        <begin position="1067"/>
        <end position="1089"/>
    </location>
</feature>
<accession>A0A0F7SQ24</accession>
<protein>
    <submittedName>
        <fullName evidence="4">Protein phosphatase 2A regulatory subunit A and related proteins</fullName>
    </submittedName>
</protein>
<feature type="repeat" description="HEAT" evidence="2">
    <location>
        <begin position="979"/>
        <end position="1005"/>
    </location>
</feature>
<dbReference type="SUPFAM" id="SSF48371">
    <property type="entry name" value="ARM repeat"/>
    <property type="match status" value="1"/>
</dbReference>
<feature type="compositionally biased region" description="Low complexity" evidence="3">
    <location>
        <begin position="379"/>
        <end position="390"/>
    </location>
</feature>
<dbReference type="EMBL" id="LN483124">
    <property type="protein sequence ID" value="CED82233.1"/>
    <property type="molecule type" value="Genomic_DNA"/>
</dbReference>